<reference evidence="6" key="1">
    <citation type="journal article" date="2021" name="Nat. Commun.">
        <title>Genomic analyses provide insights into spinach domestication and the genetic basis of agronomic traits.</title>
        <authorList>
            <person name="Cai X."/>
            <person name="Sun X."/>
            <person name="Xu C."/>
            <person name="Sun H."/>
            <person name="Wang X."/>
            <person name="Ge C."/>
            <person name="Zhang Z."/>
            <person name="Wang Q."/>
            <person name="Fei Z."/>
            <person name="Jiao C."/>
            <person name="Wang Q."/>
        </authorList>
    </citation>
    <scope>NUCLEOTIDE SEQUENCE [LARGE SCALE GENOMIC DNA]</scope>
    <source>
        <strain evidence="6">cv. Varoflay</strain>
    </source>
</reference>
<protein>
    <submittedName>
        <fullName evidence="7">FCS-Like Zinc finger 14</fullName>
    </submittedName>
</protein>
<accession>A0A9R0HX36</accession>
<dbReference type="PROSITE" id="PS51795">
    <property type="entry name" value="ZF_FLZ"/>
    <property type="match status" value="1"/>
</dbReference>
<evidence type="ECO:0000256" key="2">
    <source>
        <dbReference type="ARBA" id="ARBA00022723"/>
    </source>
</evidence>
<evidence type="ECO:0000256" key="1">
    <source>
        <dbReference type="ARBA" id="ARBA00009374"/>
    </source>
</evidence>
<feature type="zinc finger region" description="FLZ-type" evidence="4">
    <location>
        <begin position="201"/>
        <end position="244"/>
    </location>
</feature>
<gene>
    <name evidence="7" type="primary">LOC110778364</name>
</gene>
<dbReference type="RefSeq" id="XP_021838612.2">
    <property type="nucleotide sequence ID" value="XM_021982920.2"/>
</dbReference>
<keyword evidence="3" id="KW-0862">Zinc</keyword>
<dbReference type="GO" id="GO:0008270">
    <property type="term" value="F:zinc ion binding"/>
    <property type="evidence" value="ECO:0007669"/>
    <property type="project" value="UniProtKB-KW"/>
</dbReference>
<evidence type="ECO:0000259" key="5">
    <source>
        <dbReference type="PROSITE" id="PS51795"/>
    </source>
</evidence>
<dbReference type="PANTHER" id="PTHR47208">
    <property type="entry name" value="OS02G0174800 PROTEIN"/>
    <property type="match status" value="1"/>
</dbReference>
<keyword evidence="6" id="KW-1185">Reference proteome</keyword>
<sequence>MLGKRSRPAIGKLAGVLRSGIIDTMTSPRSPLDCRSLFSPRGLKSNNSNYYDKYGGIGIGLGIVVALENNNNNNNNKSSNKTCNVVECGGEILAKYAICSQFSTRSSPINVTSSSSSRKIKNEINNHNGVLRHDQQEEEEMIEGFDEEFTYVTCRGPNKSTTTVYYSGDEQRPKISKKIGVFNISSPARFSGDCRRDSDSDFLSSCHSCRKGLHGKDIYMYRGEKAFCSAECRQRQIRIDEKKEQCRSEASRSGEISSSPYSYTSTGQIFSTGIVAV</sequence>
<evidence type="ECO:0000256" key="4">
    <source>
        <dbReference type="PROSITE-ProRule" id="PRU01131"/>
    </source>
</evidence>
<dbReference type="InterPro" id="IPR044604">
    <property type="entry name" value="FLZ12/13/14"/>
</dbReference>
<proteinExistence type="inferred from homology"/>
<dbReference type="InterPro" id="IPR007650">
    <property type="entry name" value="Zf-FLZ_dom"/>
</dbReference>
<evidence type="ECO:0000256" key="3">
    <source>
        <dbReference type="ARBA" id="ARBA00022771"/>
    </source>
</evidence>
<feature type="domain" description="FLZ-type" evidence="5">
    <location>
        <begin position="201"/>
        <end position="244"/>
    </location>
</feature>
<dbReference type="GeneID" id="110778364"/>
<dbReference type="AlphaFoldDB" id="A0A9R0HX36"/>
<name>A0A9R0HX36_SPIOL</name>
<dbReference type="Pfam" id="PF04570">
    <property type="entry name" value="zf-FLZ"/>
    <property type="match status" value="1"/>
</dbReference>
<dbReference type="KEGG" id="soe:110778364"/>
<reference evidence="7" key="2">
    <citation type="submission" date="2025-08" db="UniProtKB">
        <authorList>
            <consortium name="RefSeq"/>
        </authorList>
    </citation>
    <scope>IDENTIFICATION</scope>
    <source>
        <tissue evidence="7">Leaf</tissue>
    </source>
</reference>
<dbReference type="Proteomes" id="UP000813463">
    <property type="component" value="Chromosome 2"/>
</dbReference>
<evidence type="ECO:0000313" key="7">
    <source>
        <dbReference type="RefSeq" id="XP_021838612.2"/>
    </source>
</evidence>
<keyword evidence="2" id="KW-0479">Metal-binding</keyword>
<comment type="similarity">
    <text evidence="1">Belongs to the FLZ family.</text>
</comment>
<organism evidence="6 7">
    <name type="scientific">Spinacia oleracea</name>
    <name type="common">Spinach</name>
    <dbReference type="NCBI Taxonomy" id="3562"/>
    <lineage>
        <taxon>Eukaryota</taxon>
        <taxon>Viridiplantae</taxon>
        <taxon>Streptophyta</taxon>
        <taxon>Embryophyta</taxon>
        <taxon>Tracheophyta</taxon>
        <taxon>Spermatophyta</taxon>
        <taxon>Magnoliopsida</taxon>
        <taxon>eudicotyledons</taxon>
        <taxon>Gunneridae</taxon>
        <taxon>Pentapetalae</taxon>
        <taxon>Caryophyllales</taxon>
        <taxon>Chenopodiaceae</taxon>
        <taxon>Chenopodioideae</taxon>
        <taxon>Anserineae</taxon>
        <taxon>Spinacia</taxon>
    </lineage>
</organism>
<dbReference type="PANTHER" id="PTHR47208:SF5">
    <property type="entry name" value="FCS-LIKE ZINC FINGER 12-RELATED"/>
    <property type="match status" value="1"/>
</dbReference>
<keyword evidence="3" id="KW-0863">Zinc-finger</keyword>
<evidence type="ECO:0000313" key="6">
    <source>
        <dbReference type="Proteomes" id="UP000813463"/>
    </source>
</evidence>